<dbReference type="RefSeq" id="WP_005081034.1">
    <property type="nucleotide sequence ID" value="NZ_BBSE01000032.1"/>
</dbReference>
<accession>A0A4P7B734</accession>
<dbReference type="Proteomes" id="UP000294395">
    <property type="component" value="Chromosome"/>
</dbReference>
<dbReference type="EMBL" id="CP038009">
    <property type="protein sequence ID" value="QBQ16436.1"/>
    <property type="molecule type" value="Genomic_DNA"/>
</dbReference>
<organism evidence="1 2">
    <name type="scientific">Acinetobacter haemolyticus</name>
    <dbReference type="NCBI Taxonomy" id="29430"/>
    <lineage>
        <taxon>Bacteria</taxon>
        <taxon>Pseudomonadati</taxon>
        <taxon>Pseudomonadota</taxon>
        <taxon>Gammaproteobacteria</taxon>
        <taxon>Moraxellales</taxon>
        <taxon>Moraxellaceae</taxon>
        <taxon>Acinetobacter</taxon>
    </lineage>
</organism>
<evidence type="ECO:0000313" key="2">
    <source>
        <dbReference type="Proteomes" id="UP000294395"/>
    </source>
</evidence>
<evidence type="ECO:0000313" key="1">
    <source>
        <dbReference type="EMBL" id="QBQ16436.1"/>
    </source>
</evidence>
<protein>
    <submittedName>
        <fullName evidence="1">DUF4882 domain-containing protein</fullName>
    </submittedName>
</protein>
<dbReference type="Pfam" id="PF16223">
    <property type="entry name" value="DUF4882"/>
    <property type="match status" value="1"/>
</dbReference>
<dbReference type="PROSITE" id="PS51257">
    <property type="entry name" value="PROKAR_LIPOPROTEIN"/>
    <property type="match status" value="1"/>
</dbReference>
<gene>
    <name evidence="1" type="ORF">AHTJR_09140</name>
</gene>
<reference evidence="1 2" key="1">
    <citation type="submission" date="2019-03" db="EMBL/GenBank/DDBJ databases">
        <title>Complete genome sequence of two outbreak-associated Acinetobacter haemolyticus strains.</title>
        <authorList>
            <person name="Bai L."/>
            <person name="Zhang S.-C."/>
            <person name="Deng Y."/>
            <person name="Song C.-C."/>
            <person name="Kang G.-B."/>
            <person name="Dong Y."/>
            <person name="Wang Y."/>
            <person name="Gao F."/>
            <person name="Huang H."/>
        </authorList>
    </citation>
    <scope>NUCLEOTIDE SEQUENCE [LARGE SCALE GENOMIC DNA]</scope>
    <source>
        <strain evidence="1 2">TJR01</strain>
    </source>
</reference>
<proteinExistence type="predicted"/>
<name>A0A4P7B734_ACIHA</name>
<dbReference type="InterPro" id="IPR032620">
    <property type="entry name" value="DUF4882"/>
</dbReference>
<dbReference type="AlphaFoldDB" id="A0A4P7B734"/>
<sequence>MKKIGILTLSLALLGCGENQNSSQSSSTTSQSTATTSTSLSLRSLNQSQTCQYNFDATQQDYDDWNNQNSGYMPITIFPIIDGQKFSFSVLPFTEEEFSYISYISTTKAQLSGTNNDGDFTLPKSGIIALEMQLKVPKKLSENSSYISDISLRAITGNGYTVDSNFGFQSGTYDPDFGENPSNLNYSLSSRLSDGTGPTSTYFQYINMTNNPISYQRLGIYINQESKQVGFILNGIDKGYQSNLPAILENISFHVRSGVAIEFDPEDEQKFSSELITDRNALQFTYPQGTTDICGNII</sequence>